<dbReference type="PANTHER" id="PTHR23510:SF25">
    <property type="entry name" value="MFS DOMAIN-CONTAINING PROTEIN"/>
    <property type="match status" value="1"/>
</dbReference>
<evidence type="ECO:0008006" key="8">
    <source>
        <dbReference type="Google" id="ProtNLM"/>
    </source>
</evidence>
<feature type="transmembrane region" description="Helical" evidence="5">
    <location>
        <begin position="271"/>
        <end position="294"/>
    </location>
</feature>
<comment type="caution">
    <text evidence="6">The sequence shown here is derived from an EMBL/GenBank/DDBJ whole genome shotgun (WGS) entry which is preliminary data.</text>
</comment>
<dbReference type="EMBL" id="CAJFDH010000005">
    <property type="protein sequence ID" value="CAD5224634.1"/>
    <property type="molecule type" value="Genomic_DNA"/>
</dbReference>
<evidence type="ECO:0000256" key="4">
    <source>
        <dbReference type="ARBA" id="ARBA00023136"/>
    </source>
</evidence>
<feature type="transmembrane region" description="Helical" evidence="5">
    <location>
        <begin position="378"/>
        <end position="403"/>
    </location>
</feature>
<feature type="transmembrane region" description="Helical" evidence="5">
    <location>
        <begin position="230"/>
        <end position="251"/>
    </location>
</feature>
<accession>A0A811LBU1</accession>
<dbReference type="InterPro" id="IPR051068">
    <property type="entry name" value="MFS_Domain-Containing_Protein"/>
</dbReference>
<evidence type="ECO:0000256" key="2">
    <source>
        <dbReference type="ARBA" id="ARBA00022692"/>
    </source>
</evidence>
<evidence type="ECO:0000313" key="7">
    <source>
        <dbReference type="Proteomes" id="UP000614601"/>
    </source>
</evidence>
<feature type="transmembrane region" description="Helical" evidence="5">
    <location>
        <begin position="15"/>
        <end position="39"/>
    </location>
</feature>
<dbReference type="Pfam" id="PF07690">
    <property type="entry name" value="MFS_1"/>
    <property type="match status" value="1"/>
</dbReference>
<gene>
    <name evidence="6" type="ORF">BOKJ2_LOCUS11177</name>
</gene>
<feature type="transmembrane region" description="Helical" evidence="5">
    <location>
        <begin position="446"/>
        <end position="465"/>
    </location>
</feature>
<dbReference type="InterPro" id="IPR011701">
    <property type="entry name" value="MFS"/>
</dbReference>
<reference evidence="6" key="1">
    <citation type="submission" date="2020-09" db="EMBL/GenBank/DDBJ databases">
        <authorList>
            <person name="Kikuchi T."/>
        </authorList>
    </citation>
    <scope>NUCLEOTIDE SEQUENCE</scope>
    <source>
        <strain evidence="6">SH1</strain>
    </source>
</reference>
<dbReference type="Proteomes" id="UP000783686">
    <property type="component" value="Unassembled WGS sequence"/>
</dbReference>
<dbReference type="PANTHER" id="PTHR23510">
    <property type="entry name" value="INNER MEMBRANE TRANSPORT PROTEIN YAJR"/>
    <property type="match status" value="1"/>
</dbReference>
<keyword evidence="4 5" id="KW-0472">Membrane</keyword>
<dbReference type="AlphaFoldDB" id="A0A811LBU1"/>
<proteinExistence type="predicted"/>
<dbReference type="GO" id="GO:0005765">
    <property type="term" value="C:lysosomal membrane"/>
    <property type="evidence" value="ECO:0007669"/>
    <property type="project" value="TreeGrafter"/>
</dbReference>
<feature type="transmembrane region" description="Helical" evidence="5">
    <location>
        <begin position="110"/>
        <end position="130"/>
    </location>
</feature>
<dbReference type="Gene3D" id="1.20.1250.20">
    <property type="entry name" value="MFS general substrate transporter like domains"/>
    <property type="match status" value="1"/>
</dbReference>
<evidence type="ECO:0000256" key="3">
    <source>
        <dbReference type="ARBA" id="ARBA00022989"/>
    </source>
</evidence>
<evidence type="ECO:0000256" key="5">
    <source>
        <dbReference type="SAM" id="Phobius"/>
    </source>
</evidence>
<keyword evidence="7" id="KW-1185">Reference proteome</keyword>
<dbReference type="Proteomes" id="UP000614601">
    <property type="component" value="Unassembled WGS sequence"/>
</dbReference>
<dbReference type="SUPFAM" id="SSF103473">
    <property type="entry name" value="MFS general substrate transporter"/>
    <property type="match status" value="1"/>
</dbReference>
<feature type="transmembrane region" description="Helical" evidence="5">
    <location>
        <begin position="85"/>
        <end position="104"/>
    </location>
</feature>
<feature type="transmembrane region" description="Helical" evidence="5">
    <location>
        <begin position="51"/>
        <end position="73"/>
    </location>
</feature>
<dbReference type="InterPro" id="IPR036259">
    <property type="entry name" value="MFS_trans_sf"/>
</dbReference>
<feature type="transmembrane region" description="Helical" evidence="5">
    <location>
        <begin position="185"/>
        <end position="205"/>
    </location>
</feature>
<sequence length="486" mass="54162">MEQIKEEAKTDWKSIYVVTLVAFIGSVHTHCIAPGIWPYMKMMEPGVSENFYGLLHSVASFGTVFTALIAGYVSNVKKDTKAPMVFGKVMAIFSCILYLMIELMNRHERLGMFLLFELLLGISGGAAQIYRTHIAMASTEKDRPRAVGISSLAPAIGLFIGPVGQVLFTLIGYPGIPIFGVHLNLYTAPIWMTIVISVIGLYLLVKHFNGKMDQLGAINKEVDEKRDYDVTAVIVCLVTKMLVSLCTFNFMTIGPPYTMTVFQWTPAESVLYLSVCMGLVGLNICFWNGAYVFFNLRKRISERRAIIFSISMLLLAYLLTYPWSFLKATIPYANVTSSVESVLHMQVGMDLDDVDVPGSTGCNPAFAWCAETPAVNMYVFLGSLIVVLGFALPLCLINLDILFSKILGNIRQGTMQGVFIVSGECLNVIGPIALTRLYTWKGPKPIWQFEVIFILLCFLLWIIFYKRMIGHSKRVATMSQMSEFAC</sequence>
<feature type="transmembrane region" description="Helical" evidence="5">
    <location>
        <begin position="151"/>
        <end position="173"/>
    </location>
</feature>
<protein>
    <recommendedName>
        <fullName evidence="8">MFS domain-containing protein</fullName>
    </recommendedName>
</protein>
<comment type="subcellular location">
    <subcellularLocation>
        <location evidence="1">Membrane</location>
        <topology evidence="1">Multi-pass membrane protein</topology>
    </subcellularLocation>
</comment>
<evidence type="ECO:0000256" key="1">
    <source>
        <dbReference type="ARBA" id="ARBA00004141"/>
    </source>
</evidence>
<dbReference type="EMBL" id="CAJFCW020000005">
    <property type="protein sequence ID" value="CAG9120042.1"/>
    <property type="molecule type" value="Genomic_DNA"/>
</dbReference>
<evidence type="ECO:0000313" key="6">
    <source>
        <dbReference type="EMBL" id="CAD5224634.1"/>
    </source>
</evidence>
<feature type="transmembrane region" description="Helical" evidence="5">
    <location>
        <begin position="306"/>
        <end position="324"/>
    </location>
</feature>
<dbReference type="GO" id="GO:0022857">
    <property type="term" value="F:transmembrane transporter activity"/>
    <property type="evidence" value="ECO:0007669"/>
    <property type="project" value="InterPro"/>
</dbReference>
<feature type="transmembrane region" description="Helical" evidence="5">
    <location>
        <begin position="415"/>
        <end position="434"/>
    </location>
</feature>
<dbReference type="OrthoDB" id="370281at2759"/>
<keyword evidence="3 5" id="KW-1133">Transmembrane helix</keyword>
<organism evidence="6 7">
    <name type="scientific">Bursaphelenchus okinawaensis</name>
    <dbReference type="NCBI Taxonomy" id="465554"/>
    <lineage>
        <taxon>Eukaryota</taxon>
        <taxon>Metazoa</taxon>
        <taxon>Ecdysozoa</taxon>
        <taxon>Nematoda</taxon>
        <taxon>Chromadorea</taxon>
        <taxon>Rhabditida</taxon>
        <taxon>Tylenchina</taxon>
        <taxon>Tylenchomorpha</taxon>
        <taxon>Aphelenchoidea</taxon>
        <taxon>Aphelenchoididae</taxon>
        <taxon>Bursaphelenchus</taxon>
    </lineage>
</organism>
<keyword evidence="2 5" id="KW-0812">Transmembrane</keyword>
<name>A0A811LBU1_9BILA</name>